<name>A0A239GY69_9RHOB</name>
<protein>
    <submittedName>
        <fullName evidence="2">Acetyltransferase, GNAT family</fullName>
    </submittedName>
</protein>
<sequence length="156" mass="17561">MNWSLRAGGAADAVACHDVYFDAVRNGTAPLYSEEEARAWAPSEDVEEWLPPRLQEGVTWIAEDEGHAIGFLTVTPEGHLDLFFVRPGWRGTGLAPALYQCMRGWAVARGIPDMTTHASHCARRFLEPRGWTVLEEETVLRNGVNLQRWKMAWKVV</sequence>
<keyword evidence="2" id="KW-0808">Transferase</keyword>
<reference evidence="2 3" key="1">
    <citation type="submission" date="2017-06" db="EMBL/GenBank/DDBJ databases">
        <authorList>
            <person name="Kim H.J."/>
            <person name="Triplett B.A."/>
        </authorList>
    </citation>
    <scope>NUCLEOTIDE SEQUENCE [LARGE SCALE GENOMIC DNA]</scope>
    <source>
        <strain evidence="2 3">DSM 29339</strain>
    </source>
</reference>
<evidence type="ECO:0000313" key="3">
    <source>
        <dbReference type="Proteomes" id="UP000198426"/>
    </source>
</evidence>
<dbReference type="Proteomes" id="UP000198426">
    <property type="component" value="Unassembled WGS sequence"/>
</dbReference>
<keyword evidence="3" id="KW-1185">Reference proteome</keyword>
<dbReference type="OrthoDB" id="9789081at2"/>
<dbReference type="InterPro" id="IPR052564">
    <property type="entry name" value="N-acetyltrans/Recomb-assoc"/>
</dbReference>
<dbReference type="PANTHER" id="PTHR43451:SF1">
    <property type="entry name" value="ACETYLTRANSFERASE"/>
    <property type="match status" value="1"/>
</dbReference>
<evidence type="ECO:0000313" key="2">
    <source>
        <dbReference type="EMBL" id="SNS72994.1"/>
    </source>
</evidence>
<dbReference type="PROSITE" id="PS51186">
    <property type="entry name" value="GNAT"/>
    <property type="match status" value="1"/>
</dbReference>
<dbReference type="InterPro" id="IPR000182">
    <property type="entry name" value="GNAT_dom"/>
</dbReference>
<dbReference type="RefSeq" id="WP_089232723.1">
    <property type="nucleotide sequence ID" value="NZ_FZOY01000003.1"/>
</dbReference>
<dbReference type="Pfam" id="PF13673">
    <property type="entry name" value="Acetyltransf_10"/>
    <property type="match status" value="1"/>
</dbReference>
<dbReference type="PANTHER" id="PTHR43451">
    <property type="entry name" value="ACETYLTRANSFERASE (GNAT) FAMILY PROTEIN"/>
    <property type="match status" value="1"/>
</dbReference>
<dbReference type="CDD" id="cd04301">
    <property type="entry name" value="NAT_SF"/>
    <property type="match status" value="1"/>
</dbReference>
<dbReference type="Gene3D" id="3.40.630.30">
    <property type="match status" value="1"/>
</dbReference>
<organism evidence="2 3">
    <name type="scientific">Tropicimonas sediminicola</name>
    <dbReference type="NCBI Taxonomy" id="1031541"/>
    <lineage>
        <taxon>Bacteria</taxon>
        <taxon>Pseudomonadati</taxon>
        <taxon>Pseudomonadota</taxon>
        <taxon>Alphaproteobacteria</taxon>
        <taxon>Rhodobacterales</taxon>
        <taxon>Roseobacteraceae</taxon>
        <taxon>Tropicimonas</taxon>
    </lineage>
</organism>
<dbReference type="SUPFAM" id="SSF55729">
    <property type="entry name" value="Acyl-CoA N-acyltransferases (Nat)"/>
    <property type="match status" value="1"/>
</dbReference>
<feature type="domain" description="N-acetyltransferase" evidence="1">
    <location>
        <begin position="19"/>
        <end position="156"/>
    </location>
</feature>
<dbReference type="GO" id="GO:0016747">
    <property type="term" value="F:acyltransferase activity, transferring groups other than amino-acyl groups"/>
    <property type="evidence" value="ECO:0007669"/>
    <property type="project" value="InterPro"/>
</dbReference>
<proteinExistence type="predicted"/>
<dbReference type="EMBL" id="FZOY01000003">
    <property type="protein sequence ID" value="SNS72994.1"/>
    <property type="molecule type" value="Genomic_DNA"/>
</dbReference>
<dbReference type="AlphaFoldDB" id="A0A239GY69"/>
<gene>
    <name evidence="2" type="ORF">SAMN05421757_103120</name>
</gene>
<dbReference type="InterPro" id="IPR016181">
    <property type="entry name" value="Acyl_CoA_acyltransferase"/>
</dbReference>
<accession>A0A239GY69</accession>
<evidence type="ECO:0000259" key="1">
    <source>
        <dbReference type="PROSITE" id="PS51186"/>
    </source>
</evidence>